<dbReference type="InterPro" id="IPR010982">
    <property type="entry name" value="Lambda_DNA-bd_dom_sf"/>
</dbReference>
<reference evidence="2 3" key="1">
    <citation type="submission" date="2024-07" db="EMBL/GenBank/DDBJ databases">
        <title>Active virus-host system and metabolic interactions in a Lokiarchaeon culture.</title>
        <authorList>
            <person name="Ponce Toledo R.I."/>
            <person name="Rodrigues Oliveira T."/>
            <person name="Schleper C."/>
        </authorList>
    </citation>
    <scope>NUCLEOTIDE SEQUENCE [LARGE SCALE GENOMIC DNA]</scope>
    <source>
        <strain evidence="2 3">B35</strain>
    </source>
</reference>
<dbReference type="SUPFAM" id="SSF47413">
    <property type="entry name" value="lambda repressor-like DNA-binding domains"/>
    <property type="match status" value="1"/>
</dbReference>
<evidence type="ECO:0000313" key="3">
    <source>
        <dbReference type="Proteomes" id="UP001568358"/>
    </source>
</evidence>
<protein>
    <submittedName>
        <fullName evidence="2">Helix-turn-helix domain-containing protein</fullName>
    </submittedName>
</protein>
<evidence type="ECO:0000313" key="2">
    <source>
        <dbReference type="EMBL" id="MEZ6852986.1"/>
    </source>
</evidence>
<dbReference type="Proteomes" id="UP001568358">
    <property type="component" value="Unassembled WGS sequence"/>
</dbReference>
<accession>A0ABV4JTG5</accession>
<comment type="caution">
    <text evidence="2">The sequence shown here is derived from an EMBL/GenBank/DDBJ whole genome shotgun (WGS) entry which is preliminary data.</text>
</comment>
<dbReference type="EMBL" id="JBFSOO010000003">
    <property type="protein sequence ID" value="MEZ6852986.1"/>
    <property type="molecule type" value="Genomic_DNA"/>
</dbReference>
<dbReference type="CDD" id="cd00093">
    <property type="entry name" value="HTH_XRE"/>
    <property type="match status" value="2"/>
</dbReference>
<name>A0ABV4JTG5_9BACT</name>
<proteinExistence type="predicted"/>
<sequence>MSRLMFTQGDKKQRTNHRMGKYDPETAQAWALIMKKLHSLRAEGHTLEAIGKLMRVGRAAVSRWLSEDIGGEKTTYGDMLRYAKALGISREELLGKPLEMPSITPYDKAVGDILKEFAADNGLTVNDISQKTNISVTTIHSIFIGETAITASMLYDICSVLEVGASMVLNRAARQINND</sequence>
<dbReference type="InterPro" id="IPR001387">
    <property type="entry name" value="Cro/C1-type_HTH"/>
</dbReference>
<dbReference type="RefSeq" id="WP_371150153.1">
    <property type="nucleotide sequence ID" value="NZ_JBFSOO010000003.1"/>
</dbReference>
<keyword evidence="3" id="KW-1185">Reference proteome</keyword>
<dbReference type="Pfam" id="PF01381">
    <property type="entry name" value="HTH_3"/>
    <property type="match status" value="1"/>
</dbReference>
<dbReference type="PROSITE" id="PS50943">
    <property type="entry name" value="HTH_CROC1"/>
    <property type="match status" value="1"/>
</dbReference>
<dbReference type="SMART" id="SM00530">
    <property type="entry name" value="HTH_XRE"/>
    <property type="match status" value="2"/>
</dbReference>
<feature type="domain" description="HTH cro/C1-type" evidence="1">
    <location>
        <begin position="114"/>
        <end position="168"/>
    </location>
</feature>
<evidence type="ECO:0000259" key="1">
    <source>
        <dbReference type="PROSITE" id="PS50943"/>
    </source>
</evidence>
<organism evidence="2 3">
    <name type="scientific">Halodesulfovibrio aestuarii</name>
    <dbReference type="NCBI Taxonomy" id="126333"/>
    <lineage>
        <taxon>Bacteria</taxon>
        <taxon>Pseudomonadati</taxon>
        <taxon>Thermodesulfobacteriota</taxon>
        <taxon>Desulfovibrionia</taxon>
        <taxon>Desulfovibrionales</taxon>
        <taxon>Desulfovibrionaceae</taxon>
        <taxon>Halodesulfovibrio</taxon>
    </lineage>
</organism>
<gene>
    <name evidence="2" type="ORF">AB2Z07_05460</name>
</gene>
<dbReference type="Gene3D" id="1.10.260.40">
    <property type="entry name" value="lambda repressor-like DNA-binding domains"/>
    <property type="match status" value="1"/>
</dbReference>